<keyword evidence="2" id="KW-0812">Transmembrane</keyword>
<evidence type="ECO:0000256" key="1">
    <source>
        <dbReference type="ARBA" id="ARBA00007613"/>
    </source>
</evidence>
<dbReference type="STRING" id="1325564.NSJP_2519"/>
<dbReference type="Gene3D" id="2.20.200.10">
    <property type="entry name" value="Outer membrane efflux proteins (OEP)"/>
    <property type="match status" value="1"/>
</dbReference>
<comment type="subcellular location">
    <subcellularLocation>
        <location evidence="2">Cell membrane</location>
        <topology evidence="2">Lipid-anchor</topology>
    </subcellularLocation>
</comment>
<evidence type="ECO:0000256" key="2">
    <source>
        <dbReference type="RuleBase" id="RU362097"/>
    </source>
</evidence>
<keyword evidence="2" id="KW-0472">Membrane</keyword>
<evidence type="ECO:0000313" key="5">
    <source>
        <dbReference type="EMBL" id="SLM48691.1"/>
    </source>
</evidence>
<proteinExistence type="inferred from homology"/>
<keyword evidence="6" id="KW-1185">Reference proteome</keyword>
<dbReference type="PROSITE" id="PS51257">
    <property type="entry name" value="PROKAR_LIPOPROTEIN"/>
    <property type="match status" value="1"/>
</dbReference>
<dbReference type="InterPro" id="IPR010131">
    <property type="entry name" value="MdtP/NodT-like"/>
</dbReference>
<dbReference type="Gene3D" id="1.20.1600.10">
    <property type="entry name" value="Outer membrane efflux proteins (OEP)"/>
    <property type="match status" value="1"/>
</dbReference>
<gene>
    <name evidence="5" type="primary">ttgC</name>
    <name evidence="5" type="ORF">NSJP_2519</name>
</gene>
<sequence length="497" mass="54183">MYRWSLLLLLVTVLAGCKMGPDYMRPDVPSGESWRIAPAATESIANLSWWELLQDKELQNVMQIALTENQDVRTAVASVDQYRAQLVMTKWDLAPSLSYGASAFMYHTTGGDATTIPGGGGAIVLPGQAGKDSTTFSNTIGFGNLKWELDLWGRLRRAVEASEAQMFSQEENQRTVILSLVGSVGEAYFGLRSLDLQVDITKRTLKSWEESVRLSQLRYKQGYIPKLDLDRFEAERAGTAAKLADLERQVVQKENQLNALMGRKPAAITRGLPLTEQPMPPSVPAGLPSELLQRRPDLQQAEQTLAAATANIGVAQAARFPQLALTGAVGGANANLSGTSIGPLFIQNVAASLAGPLLNASALGYQVSVNEMKARQAALQYEKAVVNAFKEVEDALIAVQKTREQREAQEQQVAALQSALKFADQRYQGGRASYLDVLTSQRSLFEAELALARTLQTQLVSVVQLYTALGGGWSVTEHPEQNLPDPRVQKNISARVQ</sequence>
<evidence type="ECO:0000256" key="4">
    <source>
        <dbReference type="SAM" id="MobiDB-lite"/>
    </source>
</evidence>
<evidence type="ECO:0000313" key="6">
    <source>
        <dbReference type="Proteomes" id="UP000192042"/>
    </source>
</evidence>
<protein>
    <submittedName>
        <fullName evidence="5">RND efflux system, outer membrane factor lipoprotein</fullName>
    </submittedName>
</protein>
<keyword evidence="2 5" id="KW-0449">Lipoprotein</keyword>
<dbReference type="GO" id="GO:0005886">
    <property type="term" value="C:plasma membrane"/>
    <property type="evidence" value="ECO:0007669"/>
    <property type="project" value="UniProtKB-SubCell"/>
</dbReference>
<dbReference type="PANTHER" id="PTHR30203:SF33">
    <property type="entry name" value="BLR4455 PROTEIN"/>
    <property type="match status" value="1"/>
</dbReference>
<dbReference type="AlphaFoldDB" id="A0A1W1I6Y9"/>
<keyword evidence="3" id="KW-0175">Coiled coil</keyword>
<comment type="similarity">
    <text evidence="1 2">Belongs to the outer membrane factor (OMF) (TC 1.B.17) family.</text>
</comment>
<dbReference type="GO" id="GO:0015562">
    <property type="term" value="F:efflux transmembrane transporter activity"/>
    <property type="evidence" value="ECO:0007669"/>
    <property type="project" value="InterPro"/>
</dbReference>
<dbReference type="SUPFAM" id="SSF56954">
    <property type="entry name" value="Outer membrane efflux proteins (OEP)"/>
    <property type="match status" value="1"/>
</dbReference>
<dbReference type="NCBIfam" id="TIGR01845">
    <property type="entry name" value="outer_NodT"/>
    <property type="match status" value="1"/>
</dbReference>
<dbReference type="OrthoDB" id="9770517at2"/>
<dbReference type="KEGG" id="nja:NSJP_2519"/>
<dbReference type="Proteomes" id="UP000192042">
    <property type="component" value="Chromosome I"/>
</dbReference>
<keyword evidence="2" id="KW-0564">Palmitate</keyword>
<dbReference type="InterPro" id="IPR003423">
    <property type="entry name" value="OMP_efflux"/>
</dbReference>
<keyword evidence="2" id="KW-1134">Transmembrane beta strand</keyword>
<reference evidence="5 6" key="1">
    <citation type="submission" date="2017-03" db="EMBL/GenBank/DDBJ databases">
        <authorList>
            <person name="Afonso C.L."/>
            <person name="Miller P.J."/>
            <person name="Scott M.A."/>
            <person name="Spackman E."/>
            <person name="Goraichik I."/>
            <person name="Dimitrov K.M."/>
            <person name="Suarez D.L."/>
            <person name="Swayne D.E."/>
        </authorList>
    </citation>
    <scope>NUCLEOTIDE SEQUENCE [LARGE SCALE GENOMIC DNA]</scope>
    <source>
        <strain evidence="5">Genome sequencing of Nitrospira japonica strain NJ11</strain>
    </source>
</reference>
<feature type="region of interest" description="Disordered" evidence="4">
    <location>
        <begin position="476"/>
        <end position="497"/>
    </location>
</feature>
<dbReference type="EMBL" id="LT828648">
    <property type="protein sequence ID" value="SLM48691.1"/>
    <property type="molecule type" value="Genomic_DNA"/>
</dbReference>
<evidence type="ECO:0000256" key="3">
    <source>
        <dbReference type="SAM" id="Coils"/>
    </source>
</evidence>
<feature type="coiled-coil region" evidence="3">
    <location>
        <begin position="229"/>
        <end position="263"/>
    </location>
</feature>
<feature type="coiled-coil region" evidence="3">
    <location>
        <begin position="392"/>
        <end position="426"/>
    </location>
</feature>
<dbReference type="Pfam" id="PF02321">
    <property type="entry name" value="OEP"/>
    <property type="match status" value="2"/>
</dbReference>
<dbReference type="RefSeq" id="WP_080887039.1">
    <property type="nucleotide sequence ID" value="NZ_LT828648.1"/>
</dbReference>
<name>A0A1W1I6Y9_9BACT</name>
<accession>A0A1W1I6Y9</accession>
<dbReference type="PANTHER" id="PTHR30203">
    <property type="entry name" value="OUTER MEMBRANE CATION EFFLUX PROTEIN"/>
    <property type="match status" value="1"/>
</dbReference>
<organism evidence="5 6">
    <name type="scientific">Nitrospira japonica</name>
    <dbReference type="NCBI Taxonomy" id="1325564"/>
    <lineage>
        <taxon>Bacteria</taxon>
        <taxon>Pseudomonadati</taxon>
        <taxon>Nitrospirota</taxon>
        <taxon>Nitrospiria</taxon>
        <taxon>Nitrospirales</taxon>
        <taxon>Nitrospiraceae</taxon>
        <taxon>Nitrospira</taxon>
    </lineage>
</organism>